<dbReference type="GO" id="GO:0008270">
    <property type="term" value="F:zinc ion binding"/>
    <property type="evidence" value="ECO:0007669"/>
    <property type="project" value="InterPro"/>
</dbReference>
<dbReference type="InterPro" id="IPR001930">
    <property type="entry name" value="Peptidase_M1"/>
</dbReference>
<dbReference type="Pfam" id="PF01433">
    <property type="entry name" value="Peptidase_M1"/>
    <property type="match status" value="1"/>
</dbReference>
<evidence type="ECO:0000256" key="7">
    <source>
        <dbReference type="ARBA" id="ARBA00023049"/>
    </source>
</evidence>
<dbReference type="GO" id="GO:0006508">
    <property type="term" value="P:proteolysis"/>
    <property type="evidence" value="ECO:0007669"/>
    <property type="project" value="UniProtKB-KW"/>
</dbReference>
<dbReference type="InterPro" id="IPR014782">
    <property type="entry name" value="Peptidase_M1_dom"/>
</dbReference>
<dbReference type="InterPro" id="IPR034016">
    <property type="entry name" value="M1_APN-typ"/>
</dbReference>
<keyword evidence="7" id="KW-0482">Metalloprotease</keyword>
<dbReference type="Gene3D" id="1.10.390.10">
    <property type="entry name" value="Neutral Protease Domain 2"/>
    <property type="match status" value="1"/>
</dbReference>
<dbReference type="Gene3D" id="2.60.40.1910">
    <property type="match status" value="1"/>
</dbReference>
<comment type="similarity">
    <text evidence="1">Belongs to the peptidase M1 family.</text>
</comment>
<comment type="caution">
    <text evidence="12">The sequence shown here is derived from an EMBL/GenBank/DDBJ whole genome shotgun (WGS) entry which is preliminary data.</text>
</comment>
<evidence type="ECO:0000256" key="2">
    <source>
        <dbReference type="ARBA" id="ARBA00022438"/>
    </source>
</evidence>
<evidence type="ECO:0000256" key="9">
    <source>
        <dbReference type="PIRSR" id="PIRSR634016-3"/>
    </source>
</evidence>
<dbReference type="PRINTS" id="PR00756">
    <property type="entry name" value="ALADIPTASE"/>
</dbReference>
<dbReference type="OrthoDB" id="275509at2759"/>
<evidence type="ECO:0000256" key="8">
    <source>
        <dbReference type="PIRSR" id="PIRSR634016-1"/>
    </source>
</evidence>
<feature type="binding site" evidence="9">
    <location>
        <position position="57"/>
    </location>
    <ligand>
        <name>Zn(2+)</name>
        <dbReference type="ChEBI" id="CHEBI:29105"/>
        <note>catalytic</note>
    </ligand>
</feature>
<dbReference type="CDD" id="cd09601">
    <property type="entry name" value="M1_APN-Q_like"/>
    <property type="match status" value="1"/>
</dbReference>
<organism evidence="12 13">
    <name type="scientific">Leishmania tarentolae</name>
    <name type="common">Sauroleishmania tarentolae</name>
    <dbReference type="NCBI Taxonomy" id="5689"/>
    <lineage>
        <taxon>Eukaryota</taxon>
        <taxon>Discoba</taxon>
        <taxon>Euglenozoa</taxon>
        <taxon>Kinetoplastea</taxon>
        <taxon>Metakinetoplastina</taxon>
        <taxon>Trypanosomatida</taxon>
        <taxon>Trypanosomatidae</taxon>
        <taxon>Leishmaniinae</taxon>
        <taxon>Leishmania</taxon>
        <taxon>lizard Leishmania</taxon>
    </lineage>
</organism>
<keyword evidence="4 9" id="KW-0479">Metal-binding</keyword>
<evidence type="ECO:0000313" key="13">
    <source>
        <dbReference type="Proteomes" id="UP000419144"/>
    </source>
</evidence>
<dbReference type="PANTHER" id="PTHR11533">
    <property type="entry name" value="PROTEASE M1 ZINC METALLOPROTEASE"/>
    <property type="match status" value="1"/>
</dbReference>
<gene>
    <name evidence="12" type="ORF">LtaPh_2602900</name>
</gene>
<evidence type="ECO:0000256" key="5">
    <source>
        <dbReference type="ARBA" id="ARBA00022801"/>
    </source>
</evidence>
<proteinExistence type="inferred from homology"/>
<dbReference type="VEuPathDB" id="TriTrypDB:LtaPh_2602900"/>
<evidence type="ECO:0000313" key="12">
    <source>
        <dbReference type="EMBL" id="GET89391.1"/>
    </source>
</evidence>
<feature type="binding site" evidence="9">
    <location>
        <position position="34"/>
    </location>
    <ligand>
        <name>Zn(2+)</name>
        <dbReference type="ChEBI" id="CHEBI:29105"/>
        <note>catalytic</note>
    </ligand>
</feature>
<dbReference type="GO" id="GO:0005615">
    <property type="term" value="C:extracellular space"/>
    <property type="evidence" value="ECO:0007669"/>
    <property type="project" value="TreeGrafter"/>
</dbReference>
<dbReference type="Proteomes" id="UP000419144">
    <property type="component" value="Unassembled WGS sequence"/>
</dbReference>
<accession>A0A640KJI6</accession>
<dbReference type="EMBL" id="BLBS01000035">
    <property type="protein sequence ID" value="GET89391.1"/>
    <property type="molecule type" value="Genomic_DNA"/>
</dbReference>
<evidence type="ECO:0000256" key="3">
    <source>
        <dbReference type="ARBA" id="ARBA00022670"/>
    </source>
</evidence>
<dbReference type="PANTHER" id="PTHR11533:SF174">
    <property type="entry name" value="PUROMYCIN-SENSITIVE AMINOPEPTIDASE-RELATED"/>
    <property type="match status" value="1"/>
</dbReference>
<feature type="binding site" evidence="9">
    <location>
        <position position="38"/>
    </location>
    <ligand>
        <name>Zn(2+)</name>
        <dbReference type="ChEBI" id="CHEBI:29105"/>
        <note>catalytic</note>
    </ligand>
</feature>
<comment type="cofactor">
    <cofactor evidence="9">
        <name>Zn(2+)</name>
        <dbReference type="ChEBI" id="CHEBI:29105"/>
    </cofactor>
    <text evidence="9">Binds 1 zinc ion per subunit.</text>
</comment>
<dbReference type="InterPro" id="IPR027268">
    <property type="entry name" value="Peptidase_M4/M1_CTD_sf"/>
</dbReference>
<evidence type="ECO:0000259" key="11">
    <source>
        <dbReference type="Pfam" id="PF01433"/>
    </source>
</evidence>
<name>A0A640KJI6_LEITA</name>
<sequence>MENWGCITFREQTLLASEEASAMQKERVAVVVAHELAHQWFGNLTTMAWWSDLWLNESFATYMATWAVNKVFPEWVVDTQFVHDEGSRAFQLDAMRSSHPIELPVQNVREVDSIFDAISYSKGAMVLRMAAKFVGEEGFQRGLMDYLSRYAYASATSLQLWEALSGPATPNLKEALQRWTREQGYPYVQAVHDTAAGTLALTQQRFYAVRDMAADEDTSVWKIPMFYTYGTADGEVKTVPVVLADRTISLSIGGATWMKVNSDQIPFCRVQYTCRDATRARGPAYREGHQCHRPLLTPCRLRRVCARRLLRYSAGHGASLPLPQRGRLHSVVRGGSV</sequence>
<keyword evidence="13" id="KW-1185">Reference proteome</keyword>
<dbReference type="GO" id="GO:0016020">
    <property type="term" value="C:membrane"/>
    <property type="evidence" value="ECO:0007669"/>
    <property type="project" value="TreeGrafter"/>
</dbReference>
<evidence type="ECO:0000256" key="1">
    <source>
        <dbReference type="ARBA" id="ARBA00010136"/>
    </source>
</evidence>
<protein>
    <submittedName>
        <fullName evidence="12">Aminopeptidase-like protein</fullName>
    </submittedName>
</protein>
<keyword evidence="6 9" id="KW-0862">Zinc</keyword>
<evidence type="ECO:0000256" key="4">
    <source>
        <dbReference type="ARBA" id="ARBA00022723"/>
    </source>
</evidence>
<dbReference type="GO" id="GO:0070006">
    <property type="term" value="F:metalloaminopeptidase activity"/>
    <property type="evidence" value="ECO:0007669"/>
    <property type="project" value="TreeGrafter"/>
</dbReference>
<dbReference type="AlphaFoldDB" id="A0A640KJI6"/>
<feature type="domain" description="Peptidase M1 membrane alanine aminopeptidase" evidence="11">
    <location>
        <begin position="1"/>
        <end position="179"/>
    </location>
</feature>
<reference evidence="12" key="1">
    <citation type="submission" date="2019-11" db="EMBL/GenBank/DDBJ databases">
        <title>Leishmania tarentolae CDS.</title>
        <authorList>
            <person name="Goto Y."/>
            <person name="Yamagishi J."/>
        </authorList>
    </citation>
    <scope>NUCLEOTIDE SEQUENCE [LARGE SCALE GENOMIC DNA]</scope>
    <source>
        <strain evidence="12">Parrot Tar II</strain>
    </source>
</reference>
<evidence type="ECO:0000256" key="6">
    <source>
        <dbReference type="ARBA" id="ARBA00022833"/>
    </source>
</evidence>
<dbReference type="GO" id="GO:0043171">
    <property type="term" value="P:peptide catabolic process"/>
    <property type="evidence" value="ECO:0007669"/>
    <property type="project" value="TreeGrafter"/>
</dbReference>
<keyword evidence="3" id="KW-0645">Protease</keyword>
<dbReference type="SUPFAM" id="SSF55486">
    <property type="entry name" value="Metalloproteases ('zincins'), catalytic domain"/>
    <property type="match status" value="1"/>
</dbReference>
<dbReference type="GO" id="GO:0042277">
    <property type="term" value="F:peptide binding"/>
    <property type="evidence" value="ECO:0007669"/>
    <property type="project" value="TreeGrafter"/>
</dbReference>
<dbReference type="GO" id="GO:0005737">
    <property type="term" value="C:cytoplasm"/>
    <property type="evidence" value="ECO:0007669"/>
    <property type="project" value="TreeGrafter"/>
</dbReference>
<feature type="active site" description="Proton acceptor" evidence="8">
    <location>
        <position position="35"/>
    </location>
</feature>
<keyword evidence="2" id="KW-0031">Aminopeptidase</keyword>
<dbReference type="FunFam" id="1.10.390.10:FF:000006">
    <property type="entry name" value="Puromycin-sensitive aminopeptidase"/>
    <property type="match status" value="1"/>
</dbReference>
<evidence type="ECO:0000256" key="10">
    <source>
        <dbReference type="PIRSR" id="PIRSR634016-4"/>
    </source>
</evidence>
<feature type="site" description="Transition state stabilizer" evidence="10">
    <location>
        <position position="120"/>
    </location>
</feature>
<dbReference type="InterPro" id="IPR050344">
    <property type="entry name" value="Peptidase_M1_aminopeptidases"/>
</dbReference>
<keyword evidence="5" id="KW-0378">Hydrolase</keyword>